<evidence type="ECO:0008006" key="4">
    <source>
        <dbReference type="Google" id="ProtNLM"/>
    </source>
</evidence>
<protein>
    <recommendedName>
        <fullName evidence="4">Glutaredoxin domain-containing protein</fullName>
    </recommendedName>
</protein>
<dbReference type="Gene3D" id="3.40.30.10">
    <property type="entry name" value="Glutaredoxin"/>
    <property type="match status" value="1"/>
</dbReference>
<evidence type="ECO:0000256" key="1">
    <source>
        <dbReference type="SAM" id="MobiDB-lite"/>
    </source>
</evidence>
<dbReference type="InterPro" id="IPR036249">
    <property type="entry name" value="Thioredoxin-like_sf"/>
</dbReference>
<dbReference type="AlphaFoldDB" id="A0A1Y1INP4"/>
<feature type="region of interest" description="Disordered" evidence="1">
    <location>
        <begin position="357"/>
        <end position="429"/>
    </location>
</feature>
<sequence>MEAPSTSAPAADGSYRWMDSPEAPQHLLMRDLRRHGVKLYGTRWCLNCRQQKAMLYQLADRSGWKDMYVDCDLLLNSLETAYIKQVPAWKVGNEYHLGMQSEETLRALVDKVGGQKKAWKTGGAAQWQRRHRQRAAWAKQEYAVLVREAIARGKEAAAASKATRQISPHLAEMHPPQPTPQSAALLSNAATAPGVTVLRTSGVQARPPAEADAIAPVVAGSQLVPRPLPPAEPAVANPQQFIRFKPVTPGSFRDQLRLRGAAFPPLHERVPILARWRENRMSKPVGAGREHTQAGQEAGPVAPLGWFRDRFTDTDYGQLFEAVAKVRLLALPQLLAVPRLLKPAFARASSAVEPVAFASRRQSPEVAGSTPRESTEKQSWLREDRSFTGWDIPRSLSGARKEGLSGASKRAGESSDSSRRPWWRSMFSR</sequence>
<feature type="compositionally biased region" description="Basic and acidic residues" evidence="1">
    <location>
        <begin position="410"/>
        <end position="419"/>
    </location>
</feature>
<name>A0A1Y1INP4_KLENI</name>
<accession>A0A1Y1INP4</accession>
<dbReference type="SUPFAM" id="SSF52833">
    <property type="entry name" value="Thioredoxin-like"/>
    <property type="match status" value="1"/>
</dbReference>
<evidence type="ECO:0000313" key="3">
    <source>
        <dbReference type="Proteomes" id="UP000054558"/>
    </source>
</evidence>
<evidence type="ECO:0000313" key="2">
    <source>
        <dbReference type="EMBL" id="GAQ91099.1"/>
    </source>
</evidence>
<feature type="compositionally biased region" description="Basic and acidic residues" evidence="1">
    <location>
        <begin position="373"/>
        <end position="386"/>
    </location>
</feature>
<reference evidence="2 3" key="1">
    <citation type="journal article" date="2014" name="Nat. Commun.">
        <title>Klebsormidium flaccidum genome reveals primary factors for plant terrestrial adaptation.</title>
        <authorList>
            <person name="Hori K."/>
            <person name="Maruyama F."/>
            <person name="Fujisawa T."/>
            <person name="Togashi T."/>
            <person name="Yamamoto N."/>
            <person name="Seo M."/>
            <person name="Sato S."/>
            <person name="Yamada T."/>
            <person name="Mori H."/>
            <person name="Tajima N."/>
            <person name="Moriyama T."/>
            <person name="Ikeuchi M."/>
            <person name="Watanabe M."/>
            <person name="Wada H."/>
            <person name="Kobayashi K."/>
            <person name="Saito M."/>
            <person name="Masuda T."/>
            <person name="Sasaki-Sekimoto Y."/>
            <person name="Mashiguchi K."/>
            <person name="Awai K."/>
            <person name="Shimojima M."/>
            <person name="Masuda S."/>
            <person name="Iwai M."/>
            <person name="Nobusawa T."/>
            <person name="Narise T."/>
            <person name="Kondo S."/>
            <person name="Saito H."/>
            <person name="Sato R."/>
            <person name="Murakawa M."/>
            <person name="Ihara Y."/>
            <person name="Oshima-Yamada Y."/>
            <person name="Ohtaka K."/>
            <person name="Satoh M."/>
            <person name="Sonobe K."/>
            <person name="Ishii M."/>
            <person name="Ohtani R."/>
            <person name="Kanamori-Sato M."/>
            <person name="Honoki R."/>
            <person name="Miyazaki D."/>
            <person name="Mochizuki H."/>
            <person name="Umetsu J."/>
            <person name="Higashi K."/>
            <person name="Shibata D."/>
            <person name="Kamiya Y."/>
            <person name="Sato N."/>
            <person name="Nakamura Y."/>
            <person name="Tabata S."/>
            <person name="Ida S."/>
            <person name="Kurokawa K."/>
            <person name="Ohta H."/>
        </authorList>
    </citation>
    <scope>NUCLEOTIDE SEQUENCE [LARGE SCALE GENOMIC DNA]</scope>
    <source>
        <strain evidence="2 3">NIES-2285</strain>
    </source>
</reference>
<keyword evidence="3" id="KW-1185">Reference proteome</keyword>
<dbReference type="EMBL" id="DF237676">
    <property type="protein sequence ID" value="GAQ91099.1"/>
    <property type="molecule type" value="Genomic_DNA"/>
</dbReference>
<gene>
    <name evidence="2" type="ORF">KFL_007270060</name>
</gene>
<proteinExistence type="predicted"/>
<dbReference type="Proteomes" id="UP000054558">
    <property type="component" value="Unassembled WGS sequence"/>
</dbReference>
<organism evidence="2 3">
    <name type="scientific">Klebsormidium nitens</name>
    <name type="common">Green alga</name>
    <name type="synonym">Ulothrix nitens</name>
    <dbReference type="NCBI Taxonomy" id="105231"/>
    <lineage>
        <taxon>Eukaryota</taxon>
        <taxon>Viridiplantae</taxon>
        <taxon>Streptophyta</taxon>
        <taxon>Klebsormidiophyceae</taxon>
        <taxon>Klebsormidiales</taxon>
        <taxon>Klebsormidiaceae</taxon>
        <taxon>Klebsormidium</taxon>
    </lineage>
</organism>